<dbReference type="SUPFAM" id="SSF51445">
    <property type="entry name" value="(Trans)glycosidases"/>
    <property type="match status" value="1"/>
</dbReference>
<feature type="region of interest" description="Disordered" evidence="4">
    <location>
        <begin position="471"/>
        <end position="500"/>
    </location>
</feature>
<evidence type="ECO:0000256" key="1">
    <source>
        <dbReference type="ARBA" id="ARBA00008061"/>
    </source>
</evidence>
<reference evidence="6 7" key="1">
    <citation type="submission" date="2020-04" db="EMBL/GenBank/DDBJ databases">
        <title>Description of novel Gluconacetobacter.</title>
        <authorList>
            <person name="Sombolestani A."/>
        </authorList>
    </citation>
    <scope>NUCLEOTIDE SEQUENCE [LARGE SCALE GENOMIC DNA]</scope>
    <source>
        <strain evidence="6 7">LMG 19747</strain>
    </source>
</reference>
<protein>
    <submittedName>
        <fullName evidence="6">Glycogen debranching protein GlgX</fullName>
    </submittedName>
</protein>
<dbReference type="Proteomes" id="UP000589085">
    <property type="component" value="Unassembled WGS sequence"/>
</dbReference>
<dbReference type="InterPro" id="IPR004193">
    <property type="entry name" value="Glyco_hydro_13_N"/>
</dbReference>
<keyword evidence="2" id="KW-0378">Hydrolase</keyword>
<dbReference type="SMART" id="SM00642">
    <property type="entry name" value="Aamy"/>
    <property type="match status" value="1"/>
</dbReference>
<proteinExistence type="inferred from homology"/>
<dbReference type="InterPro" id="IPR013780">
    <property type="entry name" value="Glyco_hydro_b"/>
</dbReference>
<dbReference type="InterPro" id="IPR017853">
    <property type="entry name" value="GH"/>
</dbReference>
<dbReference type="InterPro" id="IPR006047">
    <property type="entry name" value="GH13_cat_dom"/>
</dbReference>
<dbReference type="CDD" id="cd11326">
    <property type="entry name" value="AmyAc_Glg_debranch"/>
    <property type="match status" value="1"/>
</dbReference>
<dbReference type="SUPFAM" id="SSF51011">
    <property type="entry name" value="Glycosyl hydrolase domain"/>
    <property type="match status" value="1"/>
</dbReference>
<sequence>MMRFPTRLMRGASAPLGATWDGQGVNFAVFSANAQRIDLCVFDPSGRREVARFELPERTDEVWHGYLPDARPGLLYGYRAYGPYEPLRGHRFNPHKLLIDPYARALHGTLSWSDSLFGYRVNSPRADLSIDRRDSAPAMPKSVVANDAFNWGDDRLPRVPWERTVIMEAHLRGLSMRRGDLLSVERGTFQALSDPRLIDHLLRLGITTLELMPVHAFVRDRFLLERGLTNYWGYNTLAFFAPHAGYLAEGSPHEIRTAVRRLHAAGIEVILDVVYNHTCEGSELGPTLCYRGLDNAVYYRLVPEDERHLINDTGCGNTLNLSHPRVLQMVMDSLRHWALDYHIDGFRFDLCSTLGRESYGFDPFCGFFDVLRQDPVLSTRKLIAEPWDPGPGGYQLGNHPPGFAEWNDRYRDTVRRFWRGDALMRGDLAARLSGSADVFDRRGRHPWASINFITSHDGFTLTDVVSYDRKHNDANGEDGQDGHSENFSTGWGAEGPTDDPAIRAVRDRVRRAMLATLFLSQGTPMLLAGDEFGQTQGGNNNAYCQDNPTTWLDWPLAATHAGHALTAYVARLAALRAAHPSVRGRNYLYGKRETRPGLLDIAWYGPEGHPMTPDAWNDDHGRILGLLRSCADDGGGADTTYLLMNAGDADADCILPPVPGKWTLLLDSTDPGRTATLSDRLAHWTVGAHGVVLLGFTPDARHAKETVDA</sequence>
<accession>A0A7W4NJB4</accession>
<feature type="compositionally biased region" description="Basic and acidic residues" evidence="4">
    <location>
        <begin position="471"/>
        <end position="484"/>
    </location>
</feature>
<dbReference type="Gene3D" id="2.60.40.1180">
    <property type="entry name" value="Golgi alpha-mannosidase II"/>
    <property type="match status" value="1"/>
</dbReference>
<dbReference type="RefSeq" id="WP_182995670.1">
    <property type="nucleotide sequence ID" value="NZ_JABEQJ010000001.1"/>
</dbReference>
<dbReference type="EMBL" id="JABEQJ010000001">
    <property type="protein sequence ID" value="MBB2158816.1"/>
    <property type="molecule type" value="Genomic_DNA"/>
</dbReference>
<dbReference type="Pfam" id="PF02922">
    <property type="entry name" value="CBM_48"/>
    <property type="match status" value="1"/>
</dbReference>
<dbReference type="InterPro" id="IPR011837">
    <property type="entry name" value="Glycogen_debranch_GlgX"/>
</dbReference>
<dbReference type="GO" id="GO:0004135">
    <property type="term" value="F:amylo-alpha-1,6-glucosidase activity"/>
    <property type="evidence" value="ECO:0007669"/>
    <property type="project" value="InterPro"/>
</dbReference>
<dbReference type="Gene3D" id="3.20.20.80">
    <property type="entry name" value="Glycosidases"/>
    <property type="match status" value="1"/>
</dbReference>
<keyword evidence="3" id="KW-0326">Glycosidase</keyword>
<dbReference type="Gene3D" id="2.60.40.10">
    <property type="entry name" value="Immunoglobulins"/>
    <property type="match status" value="1"/>
</dbReference>
<evidence type="ECO:0000313" key="7">
    <source>
        <dbReference type="Proteomes" id="UP000589085"/>
    </source>
</evidence>
<dbReference type="CDD" id="cd02856">
    <property type="entry name" value="E_set_GDE_Isoamylase_N"/>
    <property type="match status" value="1"/>
</dbReference>
<comment type="similarity">
    <text evidence="1">Belongs to the glycosyl hydrolase 13 family.</text>
</comment>
<dbReference type="GO" id="GO:0005980">
    <property type="term" value="P:glycogen catabolic process"/>
    <property type="evidence" value="ECO:0007669"/>
    <property type="project" value="InterPro"/>
</dbReference>
<dbReference type="InterPro" id="IPR044505">
    <property type="entry name" value="GlgX_Isoamylase_N_E_set"/>
</dbReference>
<dbReference type="InterPro" id="IPR014756">
    <property type="entry name" value="Ig_E-set"/>
</dbReference>
<dbReference type="NCBIfam" id="TIGR02100">
    <property type="entry name" value="glgX_debranch"/>
    <property type="match status" value="1"/>
</dbReference>
<dbReference type="InterPro" id="IPR013783">
    <property type="entry name" value="Ig-like_fold"/>
</dbReference>
<dbReference type="PANTHER" id="PTHR43002">
    <property type="entry name" value="GLYCOGEN DEBRANCHING ENZYME"/>
    <property type="match status" value="1"/>
</dbReference>
<evidence type="ECO:0000256" key="3">
    <source>
        <dbReference type="ARBA" id="ARBA00023295"/>
    </source>
</evidence>
<organism evidence="6 7">
    <name type="scientific">Gluconacetobacter sacchari</name>
    <dbReference type="NCBI Taxonomy" id="92759"/>
    <lineage>
        <taxon>Bacteria</taxon>
        <taxon>Pseudomonadati</taxon>
        <taxon>Pseudomonadota</taxon>
        <taxon>Alphaproteobacteria</taxon>
        <taxon>Acetobacterales</taxon>
        <taxon>Acetobacteraceae</taxon>
        <taxon>Gluconacetobacter</taxon>
    </lineage>
</organism>
<evidence type="ECO:0000256" key="2">
    <source>
        <dbReference type="ARBA" id="ARBA00022801"/>
    </source>
</evidence>
<evidence type="ECO:0000256" key="4">
    <source>
        <dbReference type="SAM" id="MobiDB-lite"/>
    </source>
</evidence>
<evidence type="ECO:0000259" key="5">
    <source>
        <dbReference type="SMART" id="SM00642"/>
    </source>
</evidence>
<comment type="caution">
    <text evidence="6">The sequence shown here is derived from an EMBL/GenBank/DDBJ whole genome shotgun (WGS) entry which is preliminary data.</text>
</comment>
<dbReference type="AlphaFoldDB" id="A0A7W4NJB4"/>
<gene>
    <name evidence="6" type="primary">glgX</name>
    <name evidence="6" type="ORF">HLH48_01250</name>
</gene>
<feature type="domain" description="Glycosyl hydrolase family 13 catalytic" evidence="5">
    <location>
        <begin position="191"/>
        <end position="576"/>
    </location>
</feature>
<dbReference type="SUPFAM" id="SSF81296">
    <property type="entry name" value="E set domains"/>
    <property type="match status" value="1"/>
</dbReference>
<name>A0A7W4NJB4_9PROT</name>
<evidence type="ECO:0000313" key="6">
    <source>
        <dbReference type="EMBL" id="MBB2158816.1"/>
    </source>
</evidence>